<evidence type="ECO:0000313" key="1">
    <source>
        <dbReference type="EMBL" id="CAA6820986.1"/>
    </source>
</evidence>
<proteinExistence type="predicted"/>
<dbReference type="AlphaFoldDB" id="A0A6S6U0K0"/>
<accession>A0A6S6U0K0</accession>
<protein>
    <submittedName>
        <fullName evidence="1">Uncharacterized protein</fullName>
    </submittedName>
</protein>
<name>A0A6S6U0K0_9BACT</name>
<sequence>MKESKILKTTTVKILLKFNLFLTIPSQRSPSRVRPLETT</sequence>
<gene>
    <name evidence="1" type="ORF">HELGO_WM18521</name>
</gene>
<dbReference type="EMBL" id="CACVAU010000062">
    <property type="protein sequence ID" value="CAA6820986.1"/>
    <property type="molecule type" value="Genomic_DNA"/>
</dbReference>
<reference evidence="1" key="1">
    <citation type="submission" date="2020-01" db="EMBL/GenBank/DDBJ databases">
        <authorList>
            <person name="Meier V. D."/>
            <person name="Meier V D."/>
        </authorList>
    </citation>
    <scope>NUCLEOTIDE SEQUENCE</scope>
    <source>
        <strain evidence="1">HLG_WM_MAG_05</strain>
    </source>
</reference>
<organism evidence="1">
    <name type="scientific">uncultured Sulfurovum sp</name>
    <dbReference type="NCBI Taxonomy" id="269237"/>
    <lineage>
        <taxon>Bacteria</taxon>
        <taxon>Pseudomonadati</taxon>
        <taxon>Campylobacterota</taxon>
        <taxon>Epsilonproteobacteria</taxon>
        <taxon>Campylobacterales</taxon>
        <taxon>Sulfurovaceae</taxon>
        <taxon>Sulfurovum</taxon>
        <taxon>environmental samples</taxon>
    </lineage>
</organism>